<evidence type="ECO:0008006" key="3">
    <source>
        <dbReference type="Google" id="ProtNLM"/>
    </source>
</evidence>
<evidence type="ECO:0000313" key="2">
    <source>
        <dbReference type="EMBL" id="QFG74430.1"/>
    </source>
</evidence>
<sequence length="121" mass="13194">MGRRNFSKSKPFVNKQPNKVTPVQHQKPSVINNNSPSVGGMIGQGMALGAGAAIGNTMINGVMNTVSGNEEKKDTNVDNTSTFNCSKILDGYRNCMYSSNDITLCREQLELFNMCIESNKN</sequence>
<reference evidence="2" key="1">
    <citation type="journal article" date="2019" name="Philos. Trans. R. Soc. Lond., B, Biol. Sci.">
        <title>Targeted metagenomic recovery of four divergent viruses reveals shared and distinctive characteristics of giant viruses of marine eukaryotes.</title>
        <authorList>
            <person name="Needham D.M."/>
            <person name="Poirier C."/>
            <person name="Hehenberger E."/>
            <person name="Jimenez V."/>
            <person name="Swalwell J.E."/>
            <person name="Santoro A.E."/>
            <person name="Worden A.Z."/>
        </authorList>
    </citation>
    <scope>NUCLEOTIDE SEQUENCE</scope>
    <source>
        <strain evidence="2">MPacV-611</strain>
    </source>
</reference>
<evidence type="ECO:0000256" key="1">
    <source>
        <dbReference type="SAM" id="MobiDB-lite"/>
    </source>
</evidence>
<accession>A0A5J6VKD5</accession>
<organism evidence="2">
    <name type="scientific">Megaviridae environmental sample</name>
    <dbReference type="NCBI Taxonomy" id="1737588"/>
    <lineage>
        <taxon>Viruses</taxon>
        <taxon>Varidnaviria</taxon>
        <taxon>Bamfordvirae</taxon>
        <taxon>Nucleocytoviricota</taxon>
        <taxon>Megaviricetes</taxon>
        <taxon>Imitervirales</taxon>
        <taxon>Mimiviridae</taxon>
        <taxon>environmental samples</taxon>
    </lineage>
</organism>
<dbReference type="EMBL" id="MN448287">
    <property type="protein sequence ID" value="QFG74430.1"/>
    <property type="molecule type" value="Genomic_DNA"/>
</dbReference>
<proteinExistence type="predicted"/>
<feature type="region of interest" description="Disordered" evidence="1">
    <location>
        <begin position="1"/>
        <end position="36"/>
    </location>
</feature>
<name>A0A5J6VKD5_9VIRU</name>
<protein>
    <recommendedName>
        <fullName evidence="3">CHCH domain-containing protein</fullName>
    </recommendedName>
</protein>
<feature type="compositionally biased region" description="Polar residues" evidence="1">
    <location>
        <begin position="15"/>
        <end position="36"/>
    </location>
</feature>